<evidence type="ECO:0000259" key="2">
    <source>
        <dbReference type="Pfam" id="PF07885"/>
    </source>
</evidence>
<sequence>MNILYLLSGTSIFIITTVDIIKTTLSTKGGGVITNRISRAVWKLFFSMSGQNGKSTALEFAGPAVLIVVLLVWIIGLWAGFFLLLLSDGNSIINSTTRENAMALEKLYYAGFTLSTLGVGDFVASSSSWRILTSSMAFTGLVFITTSITYFLPVLSAVNLQSNLSLYISSMGRTPQEMVIKSWNGGNFSSFFDCVPNMCQMLIKHTLNHHSYPIIHYFHNKEPKQAIIVQVVMLEEVYYLLRQVVSTEVTLDEVKMTMLRTALDTYFSLVKKNFIQEETSQKYPPSPELAPLLQSGIPVKQEASINQGNGQQQQDNRNILTALLGSDGWSWQEVYPTKDIVG</sequence>
<evidence type="ECO:0000256" key="1">
    <source>
        <dbReference type="SAM" id="Phobius"/>
    </source>
</evidence>
<reference evidence="3 4" key="1">
    <citation type="submission" date="2020-08" db="EMBL/GenBank/DDBJ databases">
        <title>Genomic Encyclopedia of Type Strains, Phase IV (KMG-IV): sequencing the most valuable type-strain genomes for metagenomic binning, comparative biology and taxonomic classification.</title>
        <authorList>
            <person name="Goeker M."/>
        </authorList>
    </citation>
    <scope>NUCLEOTIDE SEQUENCE [LARGE SCALE GENOMIC DNA]</scope>
    <source>
        <strain evidence="3 4">DSM 29854</strain>
    </source>
</reference>
<evidence type="ECO:0000313" key="4">
    <source>
        <dbReference type="Proteomes" id="UP000563094"/>
    </source>
</evidence>
<feature type="domain" description="Potassium channel" evidence="2">
    <location>
        <begin position="69"/>
        <end position="154"/>
    </location>
</feature>
<dbReference type="AlphaFoldDB" id="A0A839GJQ8"/>
<gene>
    <name evidence="3" type="ORF">FHS90_003837</name>
</gene>
<keyword evidence="1" id="KW-1133">Transmembrane helix</keyword>
<name>A0A839GJQ8_9BACT</name>
<dbReference type="Gene3D" id="1.10.287.70">
    <property type="match status" value="1"/>
</dbReference>
<feature type="transmembrane region" description="Helical" evidence="1">
    <location>
        <begin position="136"/>
        <end position="158"/>
    </location>
</feature>
<feature type="transmembrane region" description="Helical" evidence="1">
    <location>
        <begin position="107"/>
        <end position="124"/>
    </location>
</feature>
<keyword evidence="1" id="KW-0812">Transmembrane</keyword>
<dbReference type="SUPFAM" id="SSF81324">
    <property type="entry name" value="Voltage-gated potassium channels"/>
    <property type="match status" value="1"/>
</dbReference>
<dbReference type="EMBL" id="JACJIQ010000018">
    <property type="protein sequence ID" value="MBA9079102.1"/>
    <property type="molecule type" value="Genomic_DNA"/>
</dbReference>
<dbReference type="RefSeq" id="WP_182514108.1">
    <property type="nucleotide sequence ID" value="NZ_JACJIQ010000018.1"/>
</dbReference>
<dbReference type="InterPro" id="IPR013099">
    <property type="entry name" value="K_chnl_dom"/>
</dbReference>
<comment type="caution">
    <text evidence="3">The sequence shown here is derived from an EMBL/GenBank/DDBJ whole genome shotgun (WGS) entry which is preliminary data.</text>
</comment>
<protein>
    <recommendedName>
        <fullName evidence="2">Potassium channel domain-containing protein</fullName>
    </recommendedName>
</protein>
<evidence type="ECO:0000313" key="3">
    <source>
        <dbReference type="EMBL" id="MBA9079102.1"/>
    </source>
</evidence>
<organism evidence="3 4">
    <name type="scientific">Rufibacter quisquiliarum</name>
    <dbReference type="NCBI Taxonomy" id="1549639"/>
    <lineage>
        <taxon>Bacteria</taxon>
        <taxon>Pseudomonadati</taxon>
        <taxon>Bacteroidota</taxon>
        <taxon>Cytophagia</taxon>
        <taxon>Cytophagales</taxon>
        <taxon>Hymenobacteraceae</taxon>
        <taxon>Rufibacter</taxon>
    </lineage>
</organism>
<keyword evidence="4" id="KW-1185">Reference proteome</keyword>
<keyword evidence="1" id="KW-0472">Membrane</keyword>
<feature type="transmembrane region" description="Helical" evidence="1">
    <location>
        <begin position="64"/>
        <end position="86"/>
    </location>
</feature>
<proteinExistence type="predicted"/>
<dbReference type="Proteomes" id="UP000563094">
    <property type="component" value="Unassembled WGS sequence"/>
</dbReference>
<dbReference type="Pfam" id="PF07885">
    <property type="entry name" value="Ion_trans_2"/>
    <property type="match status" value="1"/>
</dbReference>
<accession>A0A839GJQ8</accession>